<dbReference type="PROSITE" id="PS50011">
    <property type="entry name" value="PROTEIN_KINASE_DOM"/>
    <property type="match status" value="1"/>
</dbReference>
<organism evidence="15 16">
    <name type="scientific">Parastrongyloides trichosuri</name>
    <name type="common">Possum-specific nematode worm</name>
    <dbReference type="NCBI Taxonomy" id="131310"/>
    <lineage>
        <taxon>Eukaryota</taxon>
        <taxon>Metazoa</taxon>
        <taxon>Ecdysozoa</taxon>
        <taxon>Nematoda</taxon>
        <taxon>Chromadorea</taxon>
        <taxon>Rhabditida</taxon>
        <taxon>Tylenchina</taxon>
        <taxon>Panagrolaimomorpha</taxon>
        <taxon>Strongyloidoidea</taxon>
        <taxon>Strongyloididae</taxon>
        <taxon>Parastrongyloides</taxon>
    </lineage>
</organism>
<keyword evidence="5" id="KW-0597">Phosphoprotein</keyword>
<dbReference type="GO" id="GO:0035095">
    <property type="term" value="P:behavioral response to nicotine"/>
    <property type="evidence" value="ECO:0007669"/>
    <property type="project" value="UniProtKB-ARBA"/>
</dbReference>
<dbReference type="Pfam" id="PF00069">
    <property type="entry name" value="Pkinase"/>
    <property type="match status" value="1"/>
</dbReference>
<dbReference type="FunFam" id="3.30.200.20:FF:000156">
    <property type="entry name" value="MAP kinase-activated protein kinase 3"/>
    <property type="match status" value="1"/>
</dbReference>
<dbReference type="AlphaFoldDB" id="A0A0N4Z355"/>
<dbReference type="GO" id="GO:0005524">
    <property type="term" value="F:ATP binding"/>
    <property type="evidence" value="ECO:0007669"/>
    <property type="project" value="UniProtKB-UniRule"/>
</dbReference>
<evidence type="ECO:0000256" key="10">
    <source>
        <dbReference type="ARBA" id="ARBA00047899"/>
    </source>
</evidence>
<proteinExistence type="inferred from homology"/>
<comment type="similarity">
    <text evidence="2">Belongs to the protein kinase superfamily. CAMK Ser/Thr protein kinase family.</text>
</comment>
<dbReference type="GO" id="GO:0004674">
    <property type="term" value="F:protein serine/threonine kinase activity"/>
    <property type="evidence" value="ECO:0007669"/>
    <property type="project" value="UniProtKB-KW"/>
</dbReference>
<evidence type="ECO:0000256" key="5">
    <source>
        <dbReference type="ARBA" id="ARBA00022553"/>
    </source>
</evidence>
<dbReference type="InterPro" id="IPR011009">
    <property type="entry name" value="Kinase-like_dom_sf"/>
</dbReference>
<evidence type="ECO:0000256" key="4">
    <source>
        <dbReference type="ARBA" id="ARBA00022527"/>
    </source>
</evidence>
<comment type="catalytic activity">
    <reaction evidence="10">
        <text>L-threonyl-[protein] + ATP = O-phospho-L-threonyl-[protein] + ADP + H(+)</text>
        <dbReference type="Rhea" id="RHEA:46608"/>
        <dbReference type="Rhea" id="RHEA-COMP:11060"/>
        <dbReference type="Rhea" id="RHEA-COMP:11605"/>
        <dbReference type="ChEBI" id="CHEBI:15378"/>
        <dbReference type="ChEBI" id="CHEBI:30013"/>
        <dbReference type="ChEBI" id="CHEBI:30616"/>
        <dbReference type="ChEBI" id="CHEBI:61977"/>
        <dbReference type="ChEBI" id="CHEBI:456216"/>
        <dbReference type="EC" id="2.7.11.1"/>
    </reaction>
</comment>
<protein>
    <recommendedName>
        <fullName evidence="3">non-specific serine/threonine protein kinase</fullName>
        <ecNumber evidence="3">2.7.11.1</ecNumber>
    </recommendedName>
</protein>
<keyword evidence="4 13" id="KW-0723">Serine/threonine-protein kinase</keyword>
<evidence type="ECO:0000256" key="8">
    <source>
        <dbReference type="ARBA" id="ARBA00022777"/>
    </source>
</evidence>
<dbReference type="InterPro" id="IPR000719">
    <property type="entry name" value="Prot_kinase_dom"/>
</dbReference>
<evidence type="ECO:0000256" key="13">
    <source>
        <dbReference type="RuleBase" id="RU000304"/>
    </source>
</evidence>
<name>A0A0N4Z355_PARTI</name>
<dbReference type="PANTHER" id="PTHR24347">
    <property type="entry name" value="SERINE/THREONINE-PROTEIN KINASE"/>
    <property type="match status" value="1"/>
</dbReference>
<dbReference type="FunFam" id="1.10.510.10:FF:000571">
    <property type="entry name" value="Maternal embryonic leucine zipper kinase"/>
    <property type="match status" value="1"/>
</dbReference>
<feature type="domain" description="Protein kinase" evidence="14">
    <location>
        <begin position="14"/>
        <end position="277"/>
    </location>
</feature>
<evidence type="ECO:0000313" key="15">
    <source>
        <dbReference type="Proteomes" id="UP000038045"/>
    </source>
</evidence>
<evidence type="ECO:0000256" key="7">
    <source>
        <dbReference type="ARBA" id="ARBA00022741"/>
    </source>
</evidence>
<dbReference type="SMART" id="SM00220">
    <property type="entry name" value="S_TKc"/>
    <property type="match status" value="1"/>
</dbReference>
<dbReference type="GO" id="GO:0019901">
    <property type="term" value="F:protein kinase binding"/>
    <property type="evidence" value="ECO:0007669"/>
    <property type="project" value="UniProtKB-ARBA"/>
</dbReference>
<accession>A0A0N4Z355</accession>
<dbReference type="EC" id="2.7.11.1" evidence="3"/>
<evidence type="ECO:0000313" key="16">
    <source>
        <dbReference type="WBParaSite" id="PTRK_0000133400.1"/>
    </source>
</evidence>
<reference evidence="16" key="1">
    <citation type="submission" date="2017-02" db="UniProtKB">
        <authorList>
            <consortium name="WormBaseParasite"/>
        </authorList>
    </citation>
    <scope>IDENTIFICATION</scope>
</reference>
<keyword evidence="8" id="KW-0418">Kinase</keyword>
<dbReference type="PROSITE" id="PS00107">
    <property type="entry name" value="PROTEIN_KINASE_ATP"/>
    <property type="match status" value="1"/>
</dbReference>
<evidence type="ECO:0000256" key="6">
    <source>
        <dbReference type="ARBA" id="ARBA00022679"/>
    </source>
</evidence>
<evidence type="ECO:0000256" key="9">
    <source>
        <dbReference type="ARBA" id="ARBA00022840"/>
    </source>
</evidence>
<dbReference type="WBParaSite" id="PTRK_0000133400.1">
    <property type="protein sequence ID" value="PTRK_0000133400.1"/>
    <property type="gene ID" value="PTRK_0000133400"/>
</dbReference>
<evidence type="ECO:0000256" key="2">
    <source>
        <dbReference type="ARBA" id="ARBA00006692"/>
    </source>
</evidence>
<dbReference type="SUPFAM" id="SSF56112">
    <property type="entry name" value="Protein kinase-like (PK-like)"/>
    <property type="match status" value="1"/>
</dbReference>
<sequence>MKVKNYSIDDEYIIDWQSELGVGFNGKVISCVHKKTKLNYALKILKDSPKARTETELHVLASAHPYVVKVCDIFSNVIAGANYLLVVMEFMMGGELFAKIEQKSKSGFTEREASEIIYKICLVVSHLHDLDIAHRDIKPENLLFTDESKEAIMKLTDFGFAKRCTNGDDVSLETPCYTPLYVAPEVLSTSKYCRSCDVWSIGIITYILLCGYPPFYSSNGNTISPGMKSRIKAGQYDFPSPEWDMISAVAKDFIKKLLNIDPLTRFTVKEALSHKWITHFNRNPVNLVIDNNINDLKVEWPNPTEKAHEVLTLSLNVKKEMQLKNLPESNNPLFLKRREKKEYL</sequence>
<keyword evidence="9 12" id="KW-0067">ATP-binding</keyword>
<evidence type="ECO:0000256" key="12">
    <source>
        <dbReference type="PROSITE-ProRule" id="PRU10141"/>
    </source>
</evidence>
<evidence type="ECO:0000256" key="11">
    <source>
        <dbReference type="ARBA" id="ARBA00048679"/>
    </source>
</evidence>
<keyword evidence="7 12" id="KW-0547">Nucleotide-binding</keyword>
<evidence type="ECO:0000256" key="1">
    <source>
        <dbReference type="ARBA" id="ARBA00001946"/>
    </source>
</evidence>
<comment type="cofactor">
    <cofactor evidence="1">
        <name>Mg(2+)</name>
        <dbReference type="ChEBI" id="CHEBI:18420"/>
    </cofactor>
</comment>
<dbReference type="Gene3D" id="1.10.510.10">
    <property type="entry name" value="Transferase(Phosphotransferase) domain 1"/>
    <property type="match status" value="1"/>
</dbReference>
<dbReference type="InterPro" id="IPR008271">
    <property type="entry name" value="Ser/Thr_kinase_AS"/>
</dbReference>
<dbReference type="InterPro" id="IPR017441">
    <property type="entry name" value="Protein_kinase_ATP_BS"/>
</dbReference>
<comment type="catalytic activity">
    <reaction evidence="11">
        <text>L-seryl-[protein] + ATP = O-phospho-L-seryl-[protein] + ADP + H(+)</text>
        <dbReference type="Rhea" id="RHEA:17989"/>
        <dbReference type="Rhea" id="RHEA-COMP:9863"/>
        <dbReference type="Rhea" id="RHEA-COMP:11604"/>
        <dbReference type="ChEBI" id="CHEBI:15378"/>
        <dbReference type="ChEBI" id="CHEBI:29999"/>
        <dbReference type="ChEBI" id="CHEBI:30616"/>
        <dbReference type="ChEBI" id="CHEBI:83421"/>
        <dbReference type="ChEBI" id="CHEBI:456216"/>
        <dbReference type="EC" id="2.7.11.1"/>
    </reaction>
</comment>
<dbReference type="Gene3D" id="3.30.200.20">
    <property type="entry name" value="Phosphorylase Kinase, domain 1"/>
    <property type="match status" value="1"/>
</dbReference>
<keyword evidence="15" id="KW-1185">Reference proteome</keyword>
<dbReference type="PROSITE" id="PS00108">
    <property type="entry name" value="PROTEIN_KINASE_ST"/>
    <property type="match status" value="1"/>
</dbReference>
<keyword evidence="6" id="KW-0808">Transferase</keyword>
<evidence type="ECO:0000256" key="3">
    <source>
        <dbReference type="ARBA" id="ARBA00012513"/>
    </source>
</evidence>
<evidence type="ECO:0000259" key="14">
    <source>
        <dbReference type="PROSITE" id="PS50011"/>
    </source>
</evidence>
<dbReference type="Proteomes" id="UP000038045">
    <property type="component" value="Unplaced"/>
</dbReference>
<feature type="binding site" evidence="12">
    <location>
        <position position="43"/>
    </location>
    <ligand>
        <name>ATP</name>
        <dbReference type="ChEBI" id="CHEBI:30616"/>
    </ligand>
</feature>
<dbReference type="STRING" id="131310.A0A0N4Z355"/>